<comment type="caution">
    <text evidence="2">The sequence shown here is derived from an EMBL/GenBank/DDBJ whole genome shotgun (WGS) entry which is preliminary data.</text>
</comment>
<evidence type="ECO:0000313" key="3">
    <source>
        <dbReference type="Proteomes" id="UP000055048"/>
    </source>
</evidence>
<feature type="non-terminal residue" evidence="2">
    <location>
        <position position="1"/>
    </location>
</feature>
<feature type="region of interest" description="Disordered" evidence="1">
    <location>
        <begin position="14"/>
        <end position="37"/>
    </location>
</feature>
<dbReference type="AlphaFoldDB" id="A0A0V0STG6"/>
<gene>
    <name evidence="2" type="ORF">T05_8035</name>
</gene>
<keyword evidence="3" id="KW-1185">Reference proteome</keyword>
<evidence type="ECO:0000256" key="1">
    <source>
        <dbReference type="SAM" id="MobiDB-lite"/>
    </source>
</evidence>
<proteinExistence type="predicted"/>
<feature type="compositionally biased region" description="Low complexity" evidence="1">
    <location>
        <begin position="14"/>
        <end position="28"/>
    </location>
</feature>
<reference evidence="2 3" key="1">
    <citation type="submission" date="2015-01" db="EMBL/GenBank/DDBJ databases">
        <title>Evolution of Trichinella species and genotypes.</title>
        <authorList>
            <person name="Korhonen P.K."/>
            <person name="Edoardo P."/>
            <person name="Giuseppe L.R."/>
            <person name="Gasser R.B."/>
        </authorList>
    </citation>
    <scope>NUCLEOTIDE SEQUENCE [LARGE SCALE GENOMIC DNA]</scope>
    <source>
        <strain evidence="2">ISS417</strain>
    </source>
</reference>
<name>A0A0V0STG6_9BILA</name>
<protein>
    <submittedName>
        <fullName evidence="2">Uncharacterized protein</fullName>
    </submittedName>
</protein>
<dbReference type="EMBL" id="JYDJ01002811">
    <property type="protein sequence ID" value="KRX30010.1"/>
    <property type="molecule type" value="Genomic_DNA"/>
</dbReference>
<evidence type="ECO:0000313" key="2">
    <source>
        <dbReference type="EMBL" id="KRX30010.1"/>
    </source>
</evidence>
<sequence>GLIPIRIVRLGLNPDPNRLNPDPNRSLRALSRSKSFA</sequence>
<organism evidence="2 3">
    <name type="scientific">Trichinella murrelli</name>
    <dbReference type="NCBI Taxonomy" id="144512"/>
    <lineage>
        <taxon>Eukaryota</taxon>
        <taxon>Metazoa</taxon>
        <taxon>Ecdysozoa</taxon>
        <taxon>Nematoda</taxon>
        <taxon>Enoplea</taxon>
        <taxon>Dorylaimia</taxon>
        <taxon>Trichinellida</taxon>
        <taxon>Trichinellidae</taxon>
        <taxon>Trichinella</taxon>
    </lineage>
</organism>
<accession>A0A0V0STG6</accession>
<dbReference type="Proteomes" id="UP000055048">
    <property type="component" value="Unassembled WGS sequence"/>
</dbReference>